<dbReference type="GO" id="GO:0005829">
    <property type="term" value="C:cytosol"/>
    <property type="evidence" value="ECO:0007669"/>
    <property type="project" value="TreeGrafter"/>
</dbReference>
<dbReference type="SMART" id="SM01219">
    <property type="entry name" value="Frataxin_Cyay"/>
    <property type="match status" value="1"/>
</dbReference>
<dbReference type="RefSeq" id="WP_149612498.1">
    <property type="nucleotide sequence ID" value="NZ_VTUX01000008.1"/>
</dbReference>
<evidence type="ECO:0000256" key="3">
    <source>
        <dbReference type="ARBA" id="ARBA00023004"/>
    </source>
</evidence>
<dbReference type="GO" id="GO:0008198">
    <property type="term" value="F:ferrous iron binding"/>
    <property type="evidence" value="ECO:0007669"/>
    <property type="project" value="TreeGrafter"/>
</dbReference>
<keyword evidence="2 4" id="KW-0479">Metal-binding</keyword>
<dbReference type="PANTHER" id="PTHR16821:SF2">
    <property type="entry name" value="FRATAXIN, MITOCHONDRIAL"/>
    <property type="match status" value="1"/>
</dbReference>
<dbReference type="GO" id="GO:0008199">
    <property type="term" value="F:ferric iron binding"/>
    <property type="evidence" value="ECO:0007669"/>
    <property type="project" value="InterPro"/>
</dbReference>
<dbReference type="Pfam" id="PF01491">
    <property type="entry name" value="Frataxin_Cyay"/>
    <property type="match status" value="1"/>
</dbReference>
<dbReference type="InterPro" id="IPR002908">
    <property type="entry name" value="Frataxin/CyaY"/>
</dbReference>
<proteinExistence type="inferred from homology"/>
<gene>
    <name evidence="4 5" type="primary">cyaY</name>
    <name evidence="5" type="ORF">F0M18_16120</name>
</gene>
<evidence type="ECO:0000256" key="1">
    <source>
        <dbReference type="ARBA" id="ARBA00008183"/>
    </source>
</evidence>
<keyword evidence="3 4" id="KW-0408">Iron</keyword>
<dbReference type="InterPro" id="IPR036524">
    <property type="entry name" value="Frataxin/CyaY_sf"/>
</dbReference>
<evidence type="ECO:0000313" key="5">
    <source>
        <dbReference type="EMBL" id="KAA1189200.1"/>
    </source>
</evidence>
<comment type="similarity">
    <text evidence="1 4">Belongs to the frataxin family.</text>
</comment>
<dbReference type="PANTHER" id="PTHR16821">
    <property type="entry name" value="FRATAXIN"/>
    <property type="match status" value="1"/>
</dbReference>
<dbReference type="NCBIfam" id="TIGR03421">
    <property type="entry name" value="FeS_CyaY"/>
    <property type="match status" value="1"/>
</dbReference>
<comment type="caution">
    <text evidence="5">The sequence shown here is derived from an EMBL/GenBank/DDBJ whole genome shotgun (WGS) entry which is preliminary data.</text>
</comment>
<sequence>MISETEFGELVNATFEDVEVGLDNVDSDLDYEAGGGVLTVTFENGTTMVFSRQPPVRQLWLAARSGGFHYEYDADAGDWRNTRDGSLLRPFVVEQMRAQGEIEFQWP</sequence>
<dbReference type="PROSITE" id="PS01344">
    <property type="entry name" value="FRATAXIN_1"/>
    <property type="match status" value="1"/>
</dbReference>
<dbReference type="GO" id="GO:0016226">
    <property type="term" value="P:iron-sulfur cluster assembly"/>
    <property type="evidence" value="ECO:0007669"/>
    <property type="project" value="UniProtKB-UniRule"/>
</dbReference>
<keyword evidence="6" id="KW-1185">Reference proteome</keyword>
<comment type="function">
    <text evidence="4">Involved in iron-sulfur (Fe-S) cluster assembly. May act as a regulator of Fe-S biogenesis.</text>
</comment>
<evidence type="ECO:0000256" key="2">
    <source>
        <dbReference type="ARBA" id="ARBA00022723"/>
    </source>
</evidence>
<dbReference type="PROSITE" id="PS50810">
    <property type="entry name" value="FRATAXIN_2"/>
    <property type="match status" value="1"/>
</dbReference>
<name>A0A5B0WQ70_9GAMM</name>
<reference evidence="5 6" key="1">
    <citation type="submission" date="2019-09" db="EMBL/GenBank/DDBJ databases">
        <authorList>
            <person name="Chen X.-Y."/>
        </authorList>
    </citation>
    <scope>NUCLEOTIDE SEQUENCE [LARGE SCALE GENOMIC DNA]</scope>
    <source>
        <strain evidence="5 6">NY5</strain>
    </source>
</reference>
<accession>A0A5B0WQ70</accession>
<dbReference type="Proteomes" id="UP000323708">
    <property type="component" value="Unassembled WGS sequence"/>
</dbReference>
<protein>
    <recommendedName>
        <fullName evidence="4">Iron-sulfur cluster assembly protein CyaY</fullName>
    </recommendedName>
</protein>
<dbReference type="SUPFAM" id="SSF55387">
    <property type="entry name" value="Frataxin/Nqo15-like"/>
    <property type="match status" value="1"/>
</dbReference>
<dbReference type="InterPro" id="IPR047584">
    <property type="entry name" value="CyaY"/>
</dbReference>
<evidence type="ECO:0000256" key="4">
    <source>
        <dbReference type="HAMAP-Rule" id="MF_00142"/>
    </source>
</evidence>
<evidence type="ECO:0000313" key="6">
    <source>
        <dbReference type="Proteomes" id="UP000323708"/>
    </source>
</evidence>
<dbReference type="AlphaFoldDB" id="A0A5B0WQ70"/>
<dbReference type="EMBL" id="VTUX01000008">
    <property type="protein sequence ID" value="KAA1189200.1"/>
    <property type="molecule type" value="Genomic_DNA"/>
</dbReference>
<dbReference type="Gene3D" id="3.30.920.10">
    <property type="entry name" value="Frataxin/CyaY"/>
    <property type="match status" value="1"/>
</dbReference>
<dbReference type="InterPro" id="IPR020895">
    <property type="entry name" value="Frataxin_CS"/>
</dbReference>
<dbReference type="HAMAP" id="MF_00142">
    <property type="entry name" value="CyaY"/>
    <property type="match status" value="1"/>
</dbReference>
<organism evidence="5 6">
    <name type="scientific">Pseudohalioglobus sediminis</name>
    <dbReference type="NCBI Taxonomy" id="2606449"/>
    <lineage>
        <taxon>Bacteria</taxon>
        <taxon>Pseudomonadati</taxon>
        <taxon>Pseudomonadota</taxon>
        <taxon>Gammaproteobacteria</taxon>
        <taxon>Cellvibrionales</taxon>
        <taxon>Halieaceae</taxon>
        <taxon>Pseudohalioglobus</taxon>
    </lineage>
</organism>